<dbReference type="AlphaFoldDB" id="D1PKI4"/>
<feature type="transmembrane region" description="Helical" evidence="1">
    <location>
        <begin position="354"/>
        <end position="371"/>
    </location>
</feature>
<dbReference type="RefSeq" id="WP_007046272.1">
    <property type="nucleotide sequence ID" value="NZ_GG704769.1"/>
</dbReference>
<sequence length="506" mass="53639">MLQYIAPATGLLFTLENILWINIGVFVGSVFAAIPGLSVILCVILFLPVTYTMSAIPGMMFLLGIYCAGGYGGSVSAILINTPGTPHAAATMLDGHPLSQKGRTKAALKIALYASTFGGVFSALMLLFLGPQVAKVAAQLGTPEYFMVCVFGLTIIAGVSGKSMIRGIISACLGLLIACIGSDPMTSYDRFTFGVPRLYLGLDLAVCLIGLFALVEILSKAEKCLSELHMDTRKIKDDGKITKDEYRRMIRPVLISSLIGSMVGIIPGTGASEASWFSYSQTKNLSKHPEEFGHGSVEGIAAAEAANNAVTGATLIPLLTLGIPGDGTVALMLSALMINGLNPGLSLFTTDGDIMYAIMLGLILVNLFMLIQGRFLTSLFAKVVSIPQAILTPVIVIFCFAGAYSVNNNYFDVGVALVFAVLAWVLRKLDMPPVPILLGLVLGNMTETNFRRALLISNGDPSIFFSSVYCLIFLALIVVAVATIVRGKLIDQKKARSVAAAAPKED</sequence>
<accession>D1PKI4</accession>
<proteinExistence type="predicted"/>
<evidence type="ECO:0000313" key="4">
    <source>
        <dbReference type="Proteomes" id="UP000003438"/>
    </source>
</evidence>
<dbReference type="PANTHER" id="PTHR35342:SF5">
    <property type="entry name" value="TRICARBOXYLIC TRANSPORT PROTEIN"/>
    <property type="match status" value="1"/>
</dbReference>
<gene>
    <name evidence="3" type="ORF">SUBVAR_04860</name>
</gene>
<keyword evidence="4" id="KW-1185">Reference proteome</keyword>
<feature type="transmembrane region" description="Helical" evidence="1">
    <location>
        <begin position="145"/>
        <end position="161"/>
    </location>
</feature>
<keyword evidence="1" id="KW-0812">Transmembrane</keyword>
<dbReference type="HOGENOM" id="CLU_022936_2_0_9"/>
<reference evidence="3" key="1">
    <citation type="submission" date="2009-12" db="EMBL/GenBank/DDBJ databases">
        <authorList>
            <person name="Weinstock G."/>
            <person name="Sodergren E."/>
            <person name="Clifton S."/>
            <person name="Fulton L."/>
            <person name="Fulton B."/>
            <person name="Courtney L."/>
            <person name="Fronick C."/>
            <person name="Harrison M."/>
            <person name="Strong C."/>
            <person name="Farmer C."/>
            <person name="Delahaunty K."/>
            <person name="Markovic C."/>
            <person name="Hall O."/>
            <person name="Minx P."/>
            <person name="Tomlinson C."/>
            <person name="Mitreva M."/>
            <person name="Nelson J."/>
            <person name="Hou S."/>
            <person name="Wollam A."/>
            <person name="Pepin K.H."/>
            <person name="Johnson M."/>
            <person name="Bhonagiri V."/>
            <person name="Nash W.E."/>
            <person name="Warren W."/>
            <person name="Chinwalla A."/>
            <person name="Mardis E.R."/>
            <person name="Wilson R.K."/>
        </authorList>
    </citation>
    <scope>NUCLEOTIDE SEQUENCE [LARGE SCALE GENOMIC DNA]</scope>
    <source>
        <strain evidence="3">DSM 15176</strain>
    </source>
</reference>
<feature type="transmembrane region" description="Helical" evidence="1">
    <location>
        <begin position="168"/>
        <end position="186"/>
    </location>
</feature>
<feature type="transmembrane region" description="Helical" evidence="1">
    <location>
        <begin position="462"/>
        <end position="485"/>
    </location>
</feature>
<dbReference type="Proteomes" id="UP000003438">
    <property type="component" value="Unassembled WGS sequence"/>
</dbReference>
<name>D1PKI4_9FIRM</name>
<feature type="transmembrane region" description="Helical" evidence="1">
    <location>
        <begin position="59"/>
        <end position="80"/>
    </location>
</feature>
<keyword evidence="1" id="KW-1133">Transmembrane helix</keyword>
<organism evidence="3 4">
    <name type="scientific">Subdoligranulum variabile DSM 15176</name>
    <dbReference type="NCBI Taxonomy" id="411471"/>
    <lineage>
        <taxon>Bacteria</taxon>
        <taxon>Bacillati</taxon>
        <taxon>Bacillota</taxon>
        <taxon>Clostridia</taxon>
        <taxon>Eubacteriales</taxon>
        <taxon>Oscillospiraceae</taxon>
        <taxon>Subdoligranulum</taxon>
    </lineage>
</organism>
<evidence type="ECO:0000256" key="1">
    <source>
        <dbReference type="SAM" id="Phobius"/>
    </source>
</evidence>
<dbReference type="eggNOG" id="COG3333">
    <property type="taxonomic scope" value="Bacteria"/>
</dbReference>
<protein>
    <submittedName>
        <fullName evidence="3">Membrane protein</fullName>
    </submittedName>
</protein>
<feature type="transmembrane region" description="Helical" evidence="1">
    <location>
        <begin position="383"/>
        <end position="404"/>
    </location>
</feature>
<evidence type="ECO:0000259" key="2">
    <source>
        <dbReference type="Pfam" id="PF01970"/>
    </source>
</evidence>
<dbReference type="Pfam" id="PF01970">
    <property type="entry name" value="TctA"/>
    <property type="match status" value="1"/>
</dbReference>
<feature type="transmembrane region" description="Helical" evidence="1">
    <location>
        <begin position="253"/>
        <end position="271"/>
    </location>
</feature>
<feature type="transmembrane region" description="Helical" evidence="1">
    <location>
        <begin position="110"/>
        <end position="133"/>
    </location>
</feature>
<feature type="domain" description="DUF112" evidence="2">
    <location>
        <begin position="18"/>
        <end position="438"/>
    </location>
</feature>
<evidence type="ECO:0000313" key="3">
    <source>
        <dbReference type="EMBL" id="EFB76492.1"/>
    </source>
</evidence>
<feature type="transmembrane region" description="Helical" evidence="1">
    <location>
        <begin position="20"/>
        <end position="47"/>
    </location>
</feature>
<keyword evidence="1" id="KW-0472">Membrane</keyword>
<feature type="transmembrane region" description="Helical" evidence="1">
    <location>
        <begin position="198"/>
        <end position="218"/>
    </location>
</feature>
<comment type="caution">
    <text evidence="3">The sequence shown here is derived from an EMBL/GenBank/DDBJ whole genome shotgun (WGS) entry which is preliminary data.</text>
</comment>
<dbReference type="EMBL" id="ACBY02000020">
    <property type="protein sequence ID" value="EFB76492.1"/>
    <property type="molecule type" value="Genomic_DNA"/>
</dbReference>
<dbReference type="STRING" id="411471.SUBVAR_04860"/>
<dbReference type="PANTHER" id="PTHR35342">
    <property type="entry name" value="TRICARBOXYLIC TRANSPORT PROTEIN"/>
    <property type="match status" value="1"/>
</dbReference>
<dbReference type="OrthoDB" id="9781349at2"/>
<dbReference type="InterPro" id="IPR002823">
    <property type="entry name" value="DUF112_TM"/>
</dbReference>